<keyword evidence="1" id="KW-0812">Transmembrane</keyword>
<reference evidence="3 4" key="1">
    <citation type="submission" date="2017-08" db="EMBL/GenBank/DDBJ databases">
        <title>Genomes of Fischerella (Mastigocladus) sp. strains.</title>
        <authorList>
            <person name="Miller S.R."/>
        </authorList>
    </citation>
    <scope>NUCLEOTIDE SEQUENCE [LARGE SCALE GENOMIC DNA]</scope>
    <source>
        <strain evidence="3 4">CCMEE 5323</strain>
    </source>
</reference>
<proteinExistence type="predicted"/>
<protein>
    <submittedName>
        <fullName evidence="3">Ion transport 2 domain protein</fullName>
    </submittedName>
</protein>
<keyword evidence="4" id="KW-1185">Reference proteome</keyword>
<gene>
    <name evidence="3" type="ORF">CEN44_27375</name>
</gene>
<comment type="caution">
    <text evidence="3">The sequence shown here is derived from an EMBL/GenBank/DDBJ whole genome shotgun (WGS) entry which is preliminary data.</text>
</comment>
<evidence type="ECO:0000313" key="3">
    <source>
        <dbReference type="EMBL" id="PLZ82795.1"/>
    </source>
</evidence>
<dbReference type="RefSeq" id="WP_102205823.1">
    <property type="nucleotide sequence ID" value="NZ_CAWNVR010000094.1"/>
</dbReference>
<feature type="transmembrane region" description="Helical" evidence="1">
    <location>
        <begin position="68"/>
        <end position="90"/>
    </location>
</feature>
<evidence type="ECO:0000313" key="4">
    <source>
        <dbReference type="Proteomes" id="UP000235036"/>
    </source>
</evidence>
<feature type="transmembrane region" description="Helical" evidence="1">
    <location>
        <begin position="6"/>
        <end position="26"/>
    </location>
</feature>
<accession>A0A2N6JV64</accession>
<feature type="domain" description="Potassium channel" evidence="2">
    <location>
        <begin position="85"/>
        <end position="158"/>
    </location>
</feature>
<dbReference type="AlphaFoldDB" id="A0A2N6JV64"/>
<dbReference type="Pfam" id="PF07885">
    <property type="entry name" value="Ion_trans_2"/>
    <property type="match status" value="1"/>
</dbReference>
<dbReference type="InterPro" id="IPR013099">
    <property type="entry name" value="K_chnl_dom"/>
</dbReference>
<sequence>MGLLVQIVGVGLVILSLIDIYLTVLFPRLGSSLLSLPLGKGMWRLFRLLARTVPCKDEKLLSHSGPTLIIVTVTLWVSLLICGFALIVWVDLGSAIQSNNGWTDTDFVSALYYSGFSLTTLGTGDLSPKTDFQRLLMILEAALGFSIFTLTITYLLSIYSALIRRNTFALSLHHRSAGTADAAEILARLGASGELSGVQQDISDMARDLINLLESQHSYPALLFFRFRQAYYALPRILLLAMDTATLIKSALNTEKYRSLVHSTAVAELWGGSLQLLTELSSFFLPKSRSNFHINESLEQVWRKRYYDAVEKLRGEGIETAIDLETGACLYISLRRKWNPYLTRLANYMGYNWSEIAPFEKN</sequence>
<evidence type="ECO:0000259" key="2">
    <source>
        <dbReference type="Pfam" id="PF07885"/>
    </source>
</evidence>
<keyword evidence="1" id="KW-1133">Transmembrane helix</keyword>
<dbReference type="SUPFAM" id="SSF81324">
    <property type="entry name" value="Voltage-gated potassium channels"/>
    <property type="match status" value="1"/>
</dbReference>
<dbReference type="Proteomes" id="UP000235036">
    <property type="component" value="Unassembled WGS sequence"/>
</dbReference>
<keyword evidence="1" id="KW-0472">Membrane</keyword>
<evidence type="ECO:0000256" key="1">
    <source>
        <dbReference type="SAM" id="Phobius"/>
    </source>
</evidence>
<dbReference type="Gene3D" id="1.10.287.70">
    <property type="match status" value="1"/>
</dbReference>
<feature type="transmembrane region" description="Helical" evidence="1">
    <location>
        <begin position="135"/>
        <end position="156"/>
    </location>
</feature>
<name>A0A2N6JV64_FISMU</name>
<dbReference type="EMBL" id="NRQW01000675">
    <property type="protein sequence ID" value="PLZ82795.1"/>
    <property type="molecule type" value="Genomic_DNA"/>
</dbReference>
<organism evidence="3 4">
    <name type="scientific">Fischerella muscicola CCMEE 5323</name>
    <dbReference type="NCBI Taxonomy" id="2019572"/>
    <lineage>
        <taxon>Bacteria</taxon>
        <taxon>Bacillati</taxon>
        <taxon>Cyanobacteriota</taxon>
        <taxon>Cyanophyceae</taxon>
        <taxon>Nostocales</taxon>
        <taxon>Hapalosiphonaceae</taxon>
        <taxon>Fischerella</taxon>
    </lineage>
</organism>